<evidence type="ECO:0000259" key="1">
    <source>
        <dbReference type="Pfam" id="PF20234"/>
    </source>
</evidence>
<comment type="caution">
    <text evidence="2">The sequence shown here is derived from an EMBL/GenBank/DDBJ whole genome shotgun (WGS) entry which is preliminary data.</text>
</comment>
<reference evidence="2" key="1">
    <citation type="submission" date="2019-08" db="EMBL/GenBank/DDBJ databases">
        <authorList>
            <person name="Kucharzyk K."/>
            <person name="Murdoch R.W."/>
            <person name="Higgins S."/>
            <person name="Loffler F."/>
        </authorList>
    </citation>
    <scope>NUCLEOTIDE SEQUENCE</scope>
</reference>
<dbReference type="EMBL" id="VSSQ01057323">
    <property type="protein sequence ID" value="MPN11131.1"/>
    <property type="molecule type" value="Genomic_DNA"/>
</dbReference>
<feature type="domain" description="DUF6591" evidence="1">
    <location>
        <begin position="1"/>
        <end position="73"/>
    </location>
</feature>
<evidence type="ECO:0000313" key="2">
    <source>
        <dbReference type="EMBL" id="MPN11131.1"/>
    </source>
</evidence>
<protein>
    <recommendedName>
        <fullName evidence="1">DUF6591 domain-containing protein</fullName>
    </recommendedName>
</protein>
<proteinExistence type="predicted"/>
<dbReference type="Pfam" id="PF20234">
    <property type="entry name" value="DUF6591"/>
    <property type="match status" value="1"/>
</dbReference>
<sequence>MDSYEEFFSEYFDFIKKYSESDNPMLMLADYARFMSRYPDMIEKMEALDDEEDLSAADAAYYLEVTSRIYRKLGEDM</sequence>
<dbReference type="InterPro" id="IPR046526">
    <property type="entry name" value="DUF6591"/>
</dbReference>
<dbReference type="AlphaFoldDB" id="A0A645FA02"/>
<accession>A0A645FA02</accession>
<gene>
    <name evidence="2" type="ORF">SDC9_158432</name>
</gene>
<organism evidence="2">
    <name type="scientific">bioreactor metagenome</name>
    <dbReference type="NCBI Taxonomy" id="1076179"/>
    <lineage>
        <taxon>unclassified sequences</taxon>
        <taxon>metagenomes</taxon>
        <taxon>ecological metagenomes</taxon>
    </lineage>
</organism>
<name>A0A645FA02_9ZZZZ</name>